<name>A0A6J8AGG5_MYTCO</name>
<organism evidence="1 2">
    <name type="scientific">Mytilus coruscus</name>
    <name type="common">Sea mussel</name>
    <dbReference type="NCBI Taxonomy" id="42192"/>
    <lineage>
        <taxon>Eukaryota</taxon>
        <taxon>Metazoa</taxon>
        <taxon>Spiralia</taxon>
        <taxon>Lophotrochozoa</taxon>
        <taxon>Mollusca</taxon>
        <taxon>Bivalvia</taxon>
        <taxon>Autobranchia</taxon>
        <taxon>Pteriomorphia</taxon>
        <taxon>Mytilida</taxon>
        <taxon>Mytiloidea</taxon>
        <taxon>Mytilidae</taxon>
        <taxon>Mytilinae</taxon>
        <taxon>Mytilus</taxon>
    </lineage>
</organism>
<protein>
    <submittedName>
        <fullName evidence="1">Uncharacterized protein</fullName>
    </submittedName>
</protein>
<proteinExistence type="predicted"/>
<gene>
    <name evidence="1" type="ORF">MCOR_7503</name>
</gene>
<reference evidence="1 2" key="1">
    <citation type="submission" date="2020-06" db="EMBL/GenBank/DDBJ databases">
        <authorList>
            <person name="Li R."/>
            <person name="Bekaert M."/>
        </authorList>
    </citation>
    <scope>NUCLEOTIDE SEQUENCE [LARGE SCALE GENOMIC DNA]</scope>
    <source>
        <strain evidence="2">wild</strain>
    </source>
</reference>
<dbReference type="AlphaFoldDB" id="A0A6J8AGG5"/>
<evidence type="ECO:0000313" key="2">
    <source>
        <dbReference type="Proteomes" id="UP000507470"/>
    </source>
</evidence>
<keyword evidence="2" id="KW-1185">Reference proteome</keyword>
<sequence>MFIKTSTGISEIEDIADWKEAGSLCADRGNVLESNKTVLSEYFQQNNNVQSLWSGSYIAMLPWMEILVLNDTDIQLDIPTDTFKSCVYSDCISSKQRYEKDFCSKPYIALCSSFETTEVSTTLTSIGTTHLQKGFTEVTDASNTPNFTLTTGLQNATLERQKKEESTSISACKDRTSVRVFDYLVK</sequence>
<dbReference type="OrthoDB" id="10364145at2759"/>
<dbReference type="EMBL" id="CACVKT020001379">
    <property type="protein sequence ID" value="CAC5367702.1"/>
    <property type="molecule type" value="Genomic_DNA"/>
</dbReference>
<evidence type="ECO:0000313" key="1">
    <source>
        <dbReference type="EMBL" id="CAC5367702.1"/>
    </source>
</evidence>
<accession>A0A6J8AGG5</accession>
<dbReference type="Proteomes" id="UP000507470">
    <property type="component" value="Unassembled WGS sequence"/>
</dbReference>